<evidence type="ECO:0000256" key="5">
    <source>
        <dbReference type="ARBA" id="ARBA00022989"/>
    </source>
</evidence>
<evidence type="ECO:0000256" key="3">
    <source>
        <dbReference type="ARBA" id="ARBA00022618"/>
    </source>
</evidence>
<dbReference type="PROSITE" id="PS51779">
    <property type="entry name" value="POTRA"/>
    <property type="match status" value="1"/>
</dbReference>
<keyword evidence="6 8" id="KW-0472">Membrane</keyword>
<dbReference type="EMBL" id="SLYC01000001">
    <property type="protein sequence ID" value="TCQ07988.1"/>
    <property type="molecule type" value="Genomic_DNA"/>
</dbReference>
<dbReference type="PANTHER" id="PTHR35851:SF1">
    <property type="entry name" value="CELL DIVISION PROTEIN FTSQ"/>
    <property type="match status" value="1"/>
</dbReference>
<evidence type="ECO:0000256" key="8">
    <source>
        <dbReference type="SAM" id="Phobius"/>
    </source>
</evidence>
<gene>
    <name evidence="10" type="ORF">EDD79_100172</name>
</gene>
<organism evidence="10 11">
    <name type="scientific">Serpentinicella alkaliphila</name>
    <dbReference type="NCBI Taxonomy" id="1734049"/>
    <lineage>
        <taxon>Bacteria</taxon>
        <taxon>Bacillati</taxon>
        <taxon>Bacillota</taxon>
        <taxon>Clostridia</taxon>
        <taxon>Peptostreptococcales</taxon>
        <taxon>Natronincolaceae</taxon>
        <taxon>Serpentinicella</taxon>
    </lineage>
</organism>
<evidence type="ECO:0000256" key="1">
    <source>
        <dbReference type="ARBA" id="ARBA00004370"/>
    </source>
</evidence>
<dbReference type="InterPro" id="IPR013685">
    <property type="entry name" value="POTRA_FtsQ_type"/>
</dbReference>
<keyword evidence="11" id="KW-1185">Reference proteome</keyword>
<evidence type="ECO:0000256" key="7">
    <source>
        <dbReference type="ARBA" id="ARBA00023306"/>
    </source>
</evidence>
<dbReference type="PANTHER" id="PTHR35851">
    <property type="entry name" value="CELL DIVISION PROTEIN FTSQ"/>
    <property type="match status" value="1"/>
</dbReference>
<dbReference type="Gene3D" id="3.10.20.310">
    <property type="entry name" value="membrane protein fhac"/>
    <property type="match status" value="1"/>
</dbReference>
<evidence type="ECO:0000313" key="10">
    <source>
        <dbReference type="EMBL" id="TCQ07988.1"/>
    </source>
</evidence>
<evidence type="ECO:0000256" key="2">
    <source>
        <dbReference type="ARBA" id="ARBA00022475"/>
    </source>
</evidence>
<name>A0A4R2TVH5_9FIRM</name>
<comment type="caution">
    <text evidence="10">The sequence shown here is derived from an EMBL/GenBank/DDBJ whole genome shotgun (WGS) entry which is preliminary data.</text>
</comment>
<dbReference type="RefSeq" id="WP_132847165.1">
    <property type="nucleotide sequence ID" value="NZ_CP058648.1"/>
</dbReference>
<sequence>MKQNIREKRNRLMKARKIVTLALLLLVFFLLSIYYIINSDLFTLKKINVTGNSDVAYDAVIDVSGLIYNRNIFQYNLEEIKFNIEKHSYIESAEVTKKLPGSINISIKEREKYAIIPYMGRYIYIDYKLNVIDVFDEYIHKDLVLINGSEILNISVGQRIVSQNNEKLESVIKILEAAKVASINNMISEINIEDNNTVRLVIVNGIEALIDLESDAAYIVVSLKEILAKLTSNNKNIVVDMRFEGAFSVKEKLN</sequence>
<feature type="transmembrane region" description="Helical" evidence="8">
    <location>
        <begin position="18"/>
        <end position="37"/>
    </location>
</feature>
<keyword evidence="4 8" id="KW-0812">Transmembrane</keyword>
<dbReference type="GO" id="GO:0016020">
    <property type="term" value="C:membrane"/>
    <property type="evidence" value="ECO:0007669"/>
    <property type="project" value="UniProtKB-SubCell"/>
</dbReference>
<evidence type="ECO:0000256" key="4">
    <source>
        <dbReference type="ARBA" id="ARBA00022692"/>
    </source>
</evidence>
<keyword evidence="3 10" id="KW-0132">Cell division</keyword>
<dbReference type="GO" id="GO:0090529">
    <property type="term" value="P:cell septum assembly"/>
    <property type="evidence" value="ECO:0007669"/>
    <property type="project" value="InterPro"/>
</dbReference>
<protein>
    <submittedName>
        <fullName evidence="10">Cell division protein FtsQ</fullName>
    </submittedName>
</protein>
<dbReference type="InterPro" id="IPR034746">
    <property type="entry name" value="POTRA"/>
</dbReference>
<evidence type="ECO:0000256" key="6">
    <source>
        <dbReference type="ARBA" id="ARBA00023136"/>
    </source>
</evidence>
<evidence type="ECO:0000259" key="9">
    <source>
        <dbReference type="PROSITE" id="PS51779"/>
    </source>
</evidence>
<reference evidence="10 11" key="1">
    <citation type="submission" date="2019-03" db="EMBL/GenBank/DDBJ databases">
        <title>Genomic Encyclopedia of Type Strains, Phase IV (KMG-IV): sequencing the most valuable type-strain genomes for metagenomic binning, comparative biology and taxonomic classification.</title>
        <authorList>
            <person name="Goeker M."/>
        </authorList>
    </citation>
    <scope>NUCLEOTIDE SEQUENCE [LARGE SCALE GENOMIC DNA]</scope>
    <source>
        <strain evidence="10 11">DSM 100013</strain>
    </source>
</reference>
<comment type="subcellular location">
    <subcellularLocation>
        <location evidence="1">Membrane</location>
    </subcellularLocation>
</comment>
<dbReference type="InterPro" id="IPR026579">
    <property type="entry name" value="FtsQ"/>
</dbReference>
<dbReference type="OrthoDB" id="1748794at2"/>
<dbReference type="Proteomes" id="UP000295504">
    <property type="component" value="Unassembled WGS sequence"/>
</dbReference>
<dbReference type="Pfam" id="PF08478">
    <property type="entry name" value="POTRA_1"/>
    <property type="match status" value="1"/>
</dbReference>
<keyword evidence="7" id="KW-0131">Cell cycle</keyword>
<keyword evidence="2" id="KW-1003">Cell membrane</keyword>
<accession>A0A4R2TVH5</accession>
<dbReference type="AlphaFoldDB" id="A0A4R2TVH5"/>
<keyword evidence="5 8" id="KW-1133">Transmembrane helix</keyword>
<evidence type="ECO:0000313" key="11">
    <source>
        <dbReference type="Proteomes" id="UP000295504"/>
    </source>
</evidence>
<feature type="domain" description="POTRA" evidence="9">
    <location>
        <begin position="42"/>
        <end position="110"/>
    </location>
</feature>
<proteinExistence type="predicted"/>